<sequence length="330" mass="34890">MPTEEVLRITGLKVGFGAGDERVLAVDGVDLALTPGKVHALVGESGSGKSVTGLSVLGLTRGGGATISGEIGYGGRNLVELAEPGMRALRGAELSMVFQDPMTSLNPLHRVGRQIAEMARLHDHLSKKDAMRRAAELLDEVGIPDAGRALRAYPHEFSGGMRQRVMIAIALACRPKVLVADEPTTALDVTIQAQILGLVRTLCADHGTAVLLVTHDLGVVARYADEVSVMYVGEIVETGAVADVLSAPRHPYTQGLLGAIPRLRGPKPERLQTIPGSVPVFTAAAAARAGCRFAARCGHEHDRCAQPPPTRELAPGRAFRCWLEEKGSTS</sequence>
<comment type="caution">
    <text evidence="9">The sequence shown here is derived from an EMBL/GenBank/DDBJ whole genome shotgun (WGS) entry which is preliminary data.</text>
</comment>
<dbReference type="SMART" id="SM00382">
    <property type="entry name" value="AAA"/>
    <property type="match status" value="1"/>
</dbReference>
<comment type="similarity">
    <text evidence="2">Belongs to the ABC transporter superfamily.</text>
</comment>
<dbReference type="CDD" id="cd03257">
    <property type="entry name" value="ABC_NikE_OppD_transporters"/>
    <property type="match status" value="1"/>
</dbReference>
<dbReference type="OrthoDB" id="3327300at2"/>
<dbReference type="SUPFAM" id="SSF52540">
    <property type="entry name" value="P-loop containing nucleoside triphosphate hydrolases"/>
    <property type="match status" value="1"/>
</dbReference>
<keyword evidence="5" id="KW-0547">Nucleotide-binding</keyword>
<evidence type="ECO:0000256" key="3">
    <source>
        <dbReference type="ARBA" id="ARBA00022448"/>
    </source>
</evidence>
<name>A0A5N0VIM8_9PSEU</name>
<dbReference type="GO" id="GO:0015833">
    <property type="term" value="P:peptide transport"/>
    <property type="evidence" value="ECO:0007669"/>
    <property type="project" value="InterPro"/>
</dbReference>
<dbReference type="GO" id="GO:0005524">
    <property type="term" value="F:ATP binding"/>
    <property type="evidence" value="ECO:0007669"/>
    <property type="project" value="UniProtKB-KW"/>
</dbReference>
<evidence type="ECO:0000256" key="7">
    <source>
        <dbReference type="ARBA" id="ARBA00023136"/>
    </source>
</evidence>
<dbReference type="NCBIfam" id="TIGR01727">
    <property type="entry name" value="oligo_HPY"/>
    <property type="match status" value="1"/>
</dbReference>
<accession>A0A5N0VIM8</accession>
<dbReference type="InterPro" id="IPR013563">
    <property type="entry name" value="Oligopep_ABC_C"/>
</dbReference>
<dbReference type="GO" id="GO:0005886">
    <property type="term" value="C:plasma membrane"/>
    <property type="evidence" value="ECO:0007669"/>
    <property type="project" value="UniProtKB-SubCell"/>
</dbReference>
<dbReference type="Proteomes" id="UP000319769">
    <property type="component" value="Unassembled WGS sequence"/>
</dbReference>
<dbReference type="InterPro" id="IPR017871">
    <property type="entry name" value="ABC_transporter-like_CS"/>
</dbReference>
<dbReference type="PROSITE" id="PS00211">
    <property type="entry name" value="ABC_TRANSPORTER_1"/>
    <property type="match status" value="1"/>
</dbReference>
<evidence type="ECO:0000259" key="8">
    <source>
        <dbReference type="PROSITE" id="PS50893"/>
    </source>
</evidence>
<dbReference type="InterPro" id="IPR027417">
    <property type="entry name" value="P-loop_NTPase"/>
</dbReference>
<dbReference type="InterPro" id="IPR003593">
    <property type="entry name" value="AAA+_ATPase"/>
</dbReference>
<feature type="domain" description="ABC transporter" evidence="8">
    <location>
        <begin position="7"/>
        <end position="257"/>
    </location>
</feature>
<keyword evidence="10" id="KW-1185">Reference proteome</keyword>
<keyword evidence="3" id="KW-0813">Transport</keyword>
<dbReference type="PANTHER" id="PTHR43297">
    <property type="entry name" value="OLIGOPEPTIDE TRANSPORT ATP-BINDING PROTEIN APPD"/>
    <property type="match status" value="1"/>
</dbReference>
<dbReference type="Pfam" id="PF00005">
    <property type="entry name" value="ABC_tran"/>
    <property type="match status" value="1"/>
</dbReference>
<evidence type="ECO:0000256" key="4">
    <source>
        <dbReference type="ARBA" id="ARBA00022475"/>
    </source>
</evidence>
<dbReference type="PANTHER" id="PTHR43297:SF2">
    <property type="entry name" value="DIPEPTIDE TRANSPORT ATP-BINDING PROTEIN DPPD"/>
    <property type="match status" value="1"/>
</dbReference>
<dbReference type="Gene3D" id="3.40.50.300">
    <property type="entry name" value="P-loop containing nucleotide triphosphate hydrolases"/>
    <property type="match status" value="1"/>
</dbReference>
<proteinExistence type="inferred from homology"/>
<reference evidence="9" key="1">
    <citation type="submission" date="2019-09" db="EMBL/GenBank/DDBJ databases">
        <authorList>
            <person name="Teo W.F.A."/>
            <person name="Duangmal K."/>
        </authorList>
    </citation>
    <scope>NUCLEOTIDE SEQUENCE [LARGE SCALE GENOMIC DNA]</scope>
    <source>
        <strain evidence="9">K81G1</strain>
    </source>
</reference>
<evidence type="ECO:0000256" key="2">
    <source>
        <dbReference type="ARBA" id="ARBA00005417"/>
    </source>
</evidence>
<organism evidence="9 10">
    <name type="scientific">Amycolatopsis acidicola</name>
    <dbReference type="NCBI Taxonomy" id="2596893"/>
    <lineage>
        <taxon>Bacteria</taxon>
        <taxon>Bacillati</taxon>
        <taxon>Actinomycetota</taxon>
        <taxon>Actinomycetes</taxon>
        <taxon>Pseudonocardiales</taxon>
        <taxon>Pseudonocardiaceae</taxon>
        <taxon>Amycolatopsis</taxon>
    </lineage>
</organism>
<dbReference type="PROSITE" id="PS50893">
    <property type="entry name" value="ABC_TRANSPORTER_2"/>
    <property type="match status" value="1"/>
</dbReference>
<dbReference type="InterPro" id="IPR003439">
    <property type="entry name" value="ABC_transporter-like_ATP-bd"/>
</dbReference>
<dbReference type="InterPro" id="IPR050388">
    <property type="entry name" value="ABC_Ni/Peptide_Import"/>
</dbReference>
<keyword evidence="6 9" id="KW-0067">ATP-binding</keyword>
<dbReference type="FunFam" id="3.40.50.300:FF:000016">
    <property type="entry name" value="Oligopeptide ABC transporter ATP-binding component"/>
    <property type="match status" value="1"/>
</dbReference>
<evidence type="ECO:0000256" key="1">
    <source>
        <dbReference type="ARBA" id="ARBA00004202"/>
    </source>
</evidence>
<dbReference type="GO" id="GO:0016887">
    <property type="term" value="F:ATP hydrolysis activity"/>
    <property type="evidence" value="ECO:0007669"/>
    <property type="project" value="InterPro"/>
</dbReference>
<dbReference type="Pfam" id="PF08352">
    <property type="entry name" value="oligo_HPY"/>
    <property type="match status" value="1"/>
</dbReference>
<gene>
    <name evidence="9" type="ORF">FPZ12_005395</name>
</gene>
<evidence type="ECO:0000256" key="6">
    <source>
        <dbReference type="ARBA" id="ARBA00022840"/>
    </source>
</evidence>
<protein>
    <submittedName>
        <fullName evidence="9">ABC transporter ATP-binding protein</fullName>
    </submittedName>
</protein>
<evidence type="ECO:0000256" key="5">
    <source>
        <dbReference type="ARBA" id="ARBA00022741"/>
    </source>
</evidence>
<evidence type="ECO:0000313" key="9">
    <source>
        <dbReference type="EMBL" id="KAA9165508.1"/>
    </source>
</evidence>
<dbReference type="RefSeq" id="WP_144746174.1">
    <property type="nucleotide sequence ID" value="NZ_VMNW02000005.1"/>
</dbReference>
<dbReference type="EMBL" id="VMNW02000005">
    <property type="protein sequence ID" value="KAA9165508.1"/>
    <property type="molecule type" value="Genomic_DNA"/>
</dbReference>
<evidence type="ECO:0000313" key="10">
    <source>
        <dbReference type="Proteomes" id="UP000319769"/>
    </source>
</evidence>
<dbReference type="AlphaFoldDB" id="A0A5N0VIM8"/>
<keyword evidence="4" id="KW-1003">Cell membrane</keyword>
<comment type="subcellular location">
    <subcellularLocation>
        <location evidence="1">Cell membrane</location>
        <topology evidence="1">Peripheral membrane protein</topology>
    </subcellularLocation>
</comment>
<keyword evidence="7" id="KW-0472">Membrane</keyword>